<dbReference type="KEGG" id="parb:CJU94_30195"/>
<reference evidence="1 2" key="1">
    <citation type="submission" date="2017-08" db="EMBL/GenBank/DDBJ databases">
        <title>Identification and genetic characteristics of simultaneous BTEX- and naphthalene-degrading Paraburkholderia sp. BN5 isolated from petroleum-contaminated soil.</title>
        <authorList>
            <person name="Lee Y."/>
            <person name="Jeon C.O."/>
        </authorList>
    </citation>
    <scope>NUCLEOTIDE SEQUENCE [LARGE SCALE GENOMIC DNA]</scope>
    <source>
        <strain evidence="1 2">BN5</strain>
    </source>
</reference>
<dbReference type="EMBL" id="CP022990">
    <property type="protein sequence ID" value="ASW02372.1"/>
    <property type="molecule type" value="Genomic_DNA"/>
</dbReference>
<name>A0A248VV36_9BURK</name>
<organism evidence="1 2">
    <name type="scientific">Paraburkholderia aromaticivorans</name>
    <dbReference type="NCBI Taxonomy" id="2026199"/>
    <lineage>
        <taxon>Bacteria</taxon>
        <taxon>Pseudomonadati</taxon>
        <taxon>Pseudomonadota</taxon>
        <taxon>Betaproteobacteria</taxon>
        <taxon>Burkholderiales</taxon>
        <taxon>Burkholderiaceae</taxon>
        <taxon>Paraburkholderia</taxon>
    </lineage>
</organism>
<keyword evidence="2" id="KW-1185">Reference proteome</keyword>
<evidence type="ECO:0000313" key="2">
    <source>
        <dbReference type="Proteomes" id="UP000215158"/>
    </source>
</evidence>
<protein>
    <submittedName>
        <fullName evidence="1">Uncharacterized protein</fullName>
    </submittedName>
</protein>
<dbReference type="AlphaFoldDB" id="A0A248VV36"/>
<evidence type="ECO:0000313" key="1">
    <source>
        <dbReference type="EMBL" id="ASW02372.1"/>
    </source>
</evidence>
<accession>A0A248VV36</accession>
<sequence>MNARASHVQFITQHALVVGVKNQLDRLLPTMFLQVPVKPIRDKGAGAHTWPETQCHKSHPHDFCRFTLPLPRGTSDCLLRMLACLPAIVVEL</sequence>
<dbReference type="Proteomes" id="UP000215158">
    <property type="component" value="Chromosome 2"/>
</dbReference>
<proteinExistence type="predicted"/>
<gene>
    <name evidence="1" type="ORF">CJU94_30195</name>
</gene>